<dbReference type="PANTHER" id="PTHR22106">
    <property type="entry name" value="COILED-COIL DOMAIN-CONTAINING PROTEIN 78"/>
    <property type="match status" value="1"/>
</dbReference>
<evidence type="ECO:0000313" key="4">
    <source>
        <dbReference type="EMBL" id="NXU58728.1"/>
    </source>
</evidence>
<organism evidence="4 5">
    <name type="scientific">Turnix velox</name>
    <name type="common">Little buttonquail</name>
    <dbReference type="NCBI Taxonomy" id="2529409"/>
    <lineage>
        <taxon>Eukaryota</taxon>
        <taxon>Metazoa</taxon>
        <taxon>Chordata</taxon>
        <taxon>Craniata</taxon>
        <taxon>Vertebrata</taxon>
        <taxon>Euteleostomi</taxon>
        <taxon>Archelosauria</taxon>
        <taxon>Archosauria</taxon>
        <taxon>Dinosauria</taxon>
        <taxon>Saurischia</taxon>
        <taxon>Theropoda</taxon>
        <taxon>Coelurosauria</taxon>
        <taxon>Aves</taxon>
        <taxon>Neognathae</taxon>
        <taxon>Neoaves</taxon>
        <taxon>Charadriiformes</taxon>
        <taxon>Turnicidae</taxon>
        <taxon>Turnix</taxon>
    </lineage>
</organism>
<reference evidence="4 5" key="1">
    <citation type="submission" date="2019-09" db="EMBL/GenBank/DDBJ databases">
        <title>Bird 10,000 Genomes (B10K) Project - Family phase.</title>
        <authorList>
            <person name="Zhang G."/>
        </authorList>
    </citation>
    <scope>NUCLEOTIDE SEQUENCE [LARGE SCALE GENOMIC DNA]</scope>
    <source>
        <strain evidence="4">B10K-DU-029-46</strain>
    </source>
</reference>
<dbReference type="OrthoDB" id="2113965at2759"/>
<feature type="non-terminal residue" evidence="4">
    <location>
        <position position="220"/>
    </location>
</feature>
<dbReference type="InterPro" id="IPR029329">
    <property type="entry name" value="DUF4472"/>
</dbReference>
<comment type="caution">
    <text evidence="4">The sequence shown here is derived from an EMBL/GenBank/DDBJ whole genome shotgun (WGS) entry which is preliminary data.</text>
</comment>
<accession>A0A7L3M0M8</accession>
<name>A0A7L3M0M8_9CHAR</name>
<evidence type="ECO:0000259" key="3">
    <source>
        <dbReference type="Pfam" id="PF14739"/>
    </source>
</evidence>
<feature type="compositionally biased region" description="Basic and acidic residues" evidence="2">
    <location>
        <begin position="1"/>
        <end position="20"/>
    </location>
</feature>
<keyword evidence="1" id="KW-0175">Coiled coil</keyword>
<feature type="domain" description="DUF4472" evidence="3">
    <location>
        <begin position="36"/>
        <end position="142"/>
    </location>
</feature>
<dbReference type="GO" id="GO:0005737">
    <property type="term" value="C:cytoplasm"/>
    <property type="evidence" value="ECO:0007669"/>
    <property type="project" value="TreeGrafter"/>
</dbReference>
<feature type="coiled-coil region" evidence="1">
    <location>
        <begin position="65"/>
        <end position="120"/>
    </location>
</feature>
<evidence type="ECO:0000256" key="1">
    <source>
        <dbReference type="SAM" id="Coils"/>
    </source>
</evidence>
<keyword evidence="5" id="KW-1185">Reference proteome</keyword>
<gene>
    <name evidence="4" type="primary">Ccdc78_0</name>
    <name evidence="4" type="ORF">TURVEL_R12313</name>
</gene>
<dbReference type="InterPro" id="IPR039873">
    <property type="entry name" value="CCDC78"/>
</dbReference>
<evidence type="ECO:0000313" key="5">
    <source>
        <dbReference type="Proteomes" id="UP000582182"/>
    </source>
</evidence>
<dbReference type="PANTHER" id="PTHR22106:SF5">
    <property type="entry name" value="COILED-COIL DOMAIN-CONTAINING PROTEIN 78"/>
    <property type="match status" value="1"/>
</dbReference>
<feature type="non-terminal residue" evidence="4">
    <location>
        <position position="1"/>
    </location>
</feature>
<evidence type="ECO:0000256" key="2">
    <source>
        <dbReference type="SAM" id="MobiDB-lite"/>
    </source>
</evidence>
<proteinExistence type="predicted"/>
<feature type="compositionally biased region" description="Polar residues" evidence="2">
    <location>
        <begin position="151"/>
        <end position="160"/>
    </location>
</feature>
<protein>
    <submittedName>
        <fullName evidence="4">CCD78 protein</fullName>
    </submittedName>
</protein>
<dbReference type="EMBL" id="VZTY01032972">
    <property type="protein sequence ID" value="NXU58728.1"/>
    <property type="molecule type" value="Genomic_DNA"/>
</dbReference>
<dbReference type="Proteomes" id="UP000582182">
    <property type="component" value="Unassembled WGS sequence"/>
</dbReference>
<dbReference type="AlphaFoldDB" id="A0A7L3M0M8"/>
<feature type="region of interest" description="Disordered" evidence="2">
    <location>
        <begin position="151"/>
        <end position="220"/>
    </location>
</feature>
<dbReference type="Pfam" id="PF14739">
    <property type="entry name" value="DUF4472"/>
    <property type="match status" value="1"/>
</dbReference>
<sequence length="220" mass="25141">QLQGRNERPYRLPDLQEKVKKMPASKPDISARTGFSEEEKLKISKELIDLQIETNKMKEQCETENFELKKMILGLENRVQELELRGQKVTMERDGLEERLHTLEASRKELAEEYIILKSNYLALGKELEQEVMKNEKLSLELVNLATTRSTFPRTESNPITAVDTEAPDQPEREQAMVHHASAPEVKVRASLPSHELPGEDGSNKNLLPLAKTSQNIKEL</sequence>
<feature type="region of interest" description="Disordered" evidence="2">
    <location>
        <begin position="1"/>
        <end position="33"/>
    </location>
</feature>